<evidence type="ECO:0000313" key="8">
    <source>
        <dbReference type="EMBL" id="CAH8345071.1"/>
    </source>
</evidence>
<protein>
    <recommendedName>
        <fullName evidence="7">Chromo domain-containing protein</fullName>
    </recommendedName>
</protein>
<evidence type="ECO:0000256" key="6">
    <source>
        <dbReference type="SAM" id="MobiDB-lite"/>
    </source>
</evidence>
<keyword evidence="5" id="KW-0539">Nucleus</keyword>
<dbReference type="InterPro" id="IPR038217">
    <property type="entry name" value="MRG_C_sf"/>
</dbReference>
<gene>
    <name evidence="8" type="ORF">ERUC_LOCUS16537</name>
</gene>
<keyword evidence="9" id="KW-1185">Reference proteome</keyword>
<dbReference type="PIRSF" id="PIRSF038133">
    <property type="entry name" value="HAT_Nua4_EAF3/MRG15"/>
    <property type="match status" value="1"/>
</dbReference>
<feature type="compositionally biased region" description="Basic and acidic residues" evidence="6">
    <location>
        <begin position="154"/>
        <end position="163"/>
    </location>
</feature>
<dbReference type="SMART" id="SM00298">
    <property type="entry name" value="CHROMO"/>
    <property type="match status" value="1"/>
</dbReference>
<evidence type="ECO:0000313" key="9">
    <source>
        <dbReference type="Proteomes" id="UP001642260"/>
    </source>
</evidence>
<evidence type="ECO:0000256" key="3">
    <source>
        <dbReference type="ARBA" id="ARBA00023015"/>
    </source>
</evidence>
<dbReference type="SUPFAM" id="SSF54160">
    <property type="entry name" value="Chromo domain-like"/>
    <property type="match status" value="1"/>
</dbReference>
<dbReference type="AlphaFoldDB" id="A0ABC8JX67"/>
<evidence type="ECO:0000256" key="1">
    <source>
        <dbReference type="ARBA" id="ARBA00004123"/>
    </source>
</evidence>
<keyword evidence="2" id="KW-0156">Chromatin regulator</keyword>
<dbReference type="CDD" id="cd18983">
    <property type="entry name" value="CBD_MSL3_like"/>
    <property type="match status" value="1"/>
</dbReference>
<dbReference type="InterPro" id="IPR026541">
    <property type="entry name" value="MRG_dom"/>
</dbReference>
<keyword evidence="4" id="KW-0804">Transcription</keyword>
<feature type="compositionally biased region" description="Polar residues" evidence="6">
    <location>
        <begin position="121"/>
        <end position="130"/>
    </location>
</feature>
<dbReference type="Pfam" id="PF22732">
    <property type="entry name" value="MSL3_chromo-like"/>
    <property type="match status" value="1"/>
</dbReference>
<evidence type="ECO:0000256" key="5">
    <source>
        <dbReference type="ARBA" id="ARBA00023242"/>
    </source>
</evidence>
<dbReference type="Gene3D" id="1.10.274.30">
    <property type="entry name" value="MRG domain"/>
    <property type="match status" value="1"/>
</dbReference>
<organism evidence="8 9">
    <name type="scientific">Eruca vesicaria subsp. sativa</name>
    <name type="common">Garden rocket</name>
    <name type="synonym">Eruca sativa</name>
    <dbReference type="NCBI Taxonomy" id="29727"/>
    <lineage>
        <taxon>Eukaryota</taxon>
        <taxon>Viridiplantae</taxon>
        <taxon>Streptophyta</taxon>
        <taxon>Embryophyta</taxon>
        <taxon>Tracheophyta</taxon>
        <taxon>Spermatophyta</taxon>
        <taxon>Magnoliopsida</taxon>
        <taxon>eudicotyledons</taxon>
        <taxon>Gunneridae</taxon>
        <taxon>Pentapetalae</taxon>
        <taxon>rosids</taxon>
        <taxon>malvids</taxon>
        <taxon>Brassicales</taxon>
        <taxon>Brassicaceae</taxon>
        <taxon>Brassiceae</taxon>
        <taxon>Eruca</taxon>
    </lineage>
</organism>
<feature type="domain" description="Chromo" evidence="7">
    <location>
        <begin position="28"/>
        <end position="114"/>
    </location>
</feature>
<feature type="compositionally biased region" description="Polar residues" evidence="6">
    <location>
        <begin position="12"/>
        <end position="24"/>
    </location>
</feature>
<dbReference type="InterPro" id="IPR053820">
    <property type="entry name" value="MSL3_chromo-like"/>
</dbReference>
<feature type="compositionally biased region" description="Basic and acidic residues" evidence="6">
    <location>
        <begin position="108"/>
        <end position="119"/>
    </location>
</feature>
<comment type="subcellular location">
    <subcellularLocation>
        <location evidence="1">Nucleus</location>
    </subcellularLocation>
</comment>
<dbReference type="InterPro" id="IPR016197">
    <property type="entry name" value="Chromo-like_dom_sf"/>
</dbReference>
<dbReference type="GO" id="GO:0005634">
    <property type="term" value="C:nucleus"/>
    <property type="evidence" value="ECO:0007669"/>
    <property type="project" value="UniProtKB-SubCell"/>
</dbReference>
<dbReference type="Pfam" id="PF05712">
    <property type="entry name" value="MRG"/>
    <property type="match status" value="1"/>
</dbReference>
<evidence type="ECO:0000256" key="4">
    <source>
        <dbReference type="ARBA" id="ARBA00023163"/>
    </source>
</evidence>
<dbReference type="PROSITE" id="PS51640">
    <property type="entry name" value="MRG"/>
    <property type="match status" value="1"/>
</dbReference>
<dbReference type="PANTHER" id="PTHR10880:SF15">
    <property type="entry name" value="MSL COMPLEX SUBUNIT 3"/>
    <property type="match status" value="1"/>
</dbReference>
<feature type="region of interest" description="Disordered" evidence="6">
    <location>
        <begin position="1"/>
        <end position="27"/>
    </location>
</feature>
<reference evidence="8 9" key="1">
    <citation type="submission" date="2022-03" db="EMBL/GenBank/DDBJ databases">
        <authorList>
            <person name="Macdonald S."/>
            <person name="Ahmed S."/>
            <person name="Newling K."/>
        </authorList>
    </citation>
    <scope>NUCLEOTIDE SEQUENCE [LARGE SCALE GENOMIC DNA]</scope>
</reference>
<evidence type="ECO:0000256" key="2">
    <source>
        <dbReference type="ARBA" id="ARBA00022853"/>
    </source>
</evidence>
<feature type="compositionally biased region" description="Basic and acidic residues" evidence="6">
    <location>
        <begin position="131"/>
        <end position="143"/>
    </location>
</feature>
<comment type="caution">
    <text evidence="8">The sequence shown here is derived from an EMBL/GenBank/DDBJ whole genome shotgun (WGS) entry which is preliminary data.</text>
</comment>
<dbReference type="InterPro" id="IPR008676">
    <property type="entry name" value="MRG"/>
</dbReference>
<keyword evidence="3" id="KW-0805">Transcription regulation</keyword>
<dbReference type="FunFam" id="1.10.274.30:FF:000005">
    <property type="entry name" value="Chromatin modification-related protein EAF3"/>
    <property type="match status" value="1"/>
</dbReference>
<dbReference type="GO" id="GO:0048586">
    <property type="term" value="P:regulation of long-day photoperiodism, flowering"/>
    <property type="evidence" value="ECO:0007669"/>
    <property type="project" value="UniProtKB-ARBA"/>
</dbReference>
<dbReference type="PANTHER" id="PTHR10880">
    <property type="entry name" value="MORTALITY FACTOR 4-LIKE PROTEIN"/>
    <property type="match status" value="1"/>
</dbReference>
<sequence>MGSSSKEDTASDGDTASGGASPSNDGRLFTEGERVLAYHGPRVYGAKAKLNLSRPLYVSLIQIQKVELRKKEWKYFVHYLGWNKNWDEWVSADRLLKHTEENLVKQKALDKKQGVEKGTKSGRSAQTKTRSSADTKAEKDDTKNNAAKGKKRKNESGNEKDNVSAEKLLKIQIPATLRKQLVDDWENVTQKDKVVKLPRSPTVDEILSKYLELKTKKDGMITDAVGEILKGIRCYFDKALPMMLLYKKERQQYQEAIVDDVSPSTVYGAEHLLRLFVKFPELFSYVNMEEETWNRMQQTLLDFLKFIQKNQSTFLLSPSAYESDKVVSDVKGKGKDE</sequence>
<dbReference type="GO" id="GO:0006325">
    <property type="term" value="P:chromatin organization"/>
    <property type="evidence" value="ECO:0007669"/>
    <property type="project" value="UniProtKB-KW"/>
</dbReference>
<evidence type="ECO:0000259" key="7">
    <source>
        <dbReference type="SMART" id="SM00298"/>
    </source>
</evidence>
<dbReference type="EMBL" id="CAKOAT010152931">
    <property type="protein sequence ID" value="CAH8345071.1"/>
    <property type="molecule type" value="Genomic_DNA"/>
</dbReference>
<dbReference type="Gene3D" id="2.30.30.140">
    <property type="match status" value="1"/>
</dbReference>
<dbReference type="Proteomes" id="UP001642260">
    <property type="component" value="Unassembled WGS sequence"/>
</dbReference>
<dbReference type="InterPro" id="IPR000953">
    <property type="entry name" value="Chromo/chromo_shadow_dom"/>
</dbReference>
<proteinExistence type="predicted"/>
<feature type="region of interest" description="Disordered" evidence="6">
    <location>
        <begin position="108"/>
        <end position="163"/>
    </location>
</feature>
<name>A0ABC8JX67_ERUVS</name>
<accession>A0ABC8JX67</accession>
<dbReference type="GO" id="GO:1990841">
    <property type="term" value="F:promoter-specific chromatin binding"/>
    <property type="evidence" value="ECO:0007669"/>
    <property type="project" value="UniProtKB-ARBA"/>
</dbReference>